<protein>
    <submittedName>
        <fullName evidence="1">Uncharacterized protein</fullName>
    </submittedName>
</protein>
<reference evidence="2" key="1">
    <citation type="submission" date="2019-10" db="EMBL/GenBank/DDBJ databases">
        <title>Streptomyces sp. nov., a novel actinobacterium isolated from alkaline environment.</title>
        <authorList>
            <person name="Golinska P."/>
        </authorList>
    </citation>
    <scope>NUCLEOTIDE SEQUENCE [LARGE SCALE GENOMIC DNA]</scope>
    <source>
        <strain evidence="2">DSM 42108</strain>
    </source>
</reference>
<sequence length="162" mass="17198">MSTPAATVSSELVAVAWLLAIPGGPPAGLELPTDPADWAETGYIVVEADVAGPQNPGVPLRTSIFQLASYGANPNTLRPNWAASSGNAWRLVDACDHGEALNTPLDTRPGWARARVTGAWPQTLPRRDTEDISSYAVHRLDLAVNWVRDPTITPEPIGAPES</sequence>
<keyword evidence="2" id="KW-1185">Reference proteome</keyword>
<organism evidence="1 2">
    <name type="scientific">Streptomyces calidiresistens</name>
    <dbReference type="NCBI Taxonomy" id="1485586"/>
    <lineage>
        <taxon>Bacteria</taxon>
        <taxon>Bacillati</taxon>
        <taxon>Actinomycetota</taxon>
        <taxon>Actinomycetes</taxon>
        <taxon>Kitasatosporales</taxon>
        <taxon>Streptomycetaceae</taxon>
        <taxon>Streptomyces</taxon>
    </lineage>
</organism>
<comment type="caution">
    <text evidence="1">The sequence shown here is derived from an EMBL/GenBank/DDBJ whole genome shotgun (WGS) entry which is preliminary data.</text>
</comment>
<name>A0A7W3XZ56_9ACTN</name>
<dbReference type="RefSeq" id="WP_182667067.1">
    <property type="nucleotide sequence ID" value="NZ_VKHS01000998.1"/>
</dbReference>
<evidence type="ECO:0000313" key="1">
    <source>
        <dbReference type="EMBL" id="MBB0232537.1"/>
    </source>
</evidence>
<proteinExistence type="predicted"/>
<gene>
    <name evidence="1" type="ORF">FOE67_24400</name>
</gene>
<accession>A0A7W3XZ56</accession>
<dbReference type="AlphaFoldDB" id="A0A7W3XZ56"/>
<dbReference type="EMBL" id="VKHS01000998">
    <property type="protein sequence ID" value="MBB0232537.1"/>
    <property type="molecule type" value="Genomic_DNA"/>
</dbReference>
<dbReference type="Proteomes" id="UP000530234">
    <property type="component" value="Unassembled WGS sequence"/>
</dbReference>
<evidence type="ECO:0000313" key="2">
    <source>
        <dbReference type="Proteomes" id="UP000530234"/>
    </source>
</evidence>